<dbReference type="GO" id="GO:0019825">
    <property type="term" value="F:oxygen binding"/>
    <property type="evidence" value="ECO:0007669"/>
    <property type="project" value="UniProtKB-UniRule"/>
</dbReference>
<dbReference type="EMBL" id="MT701024">
    <property type="protein sequence ID" value="QQO51916.1"/>
    <property type="molecule type" value="mRNA"/>
</dbReference>
<dbReference type="GO" id="GO:0005506">
    <property type="term" value="F:iron ion binding"/>
    <property type="evidence" value="ECO:0007669"/>
    <property type="project" value="UniProtKB-UniRule"/>
</dbReference>
<evidence type="ECO:0000256" key="6">
    <source>
        <dbReference type="PIRNR" id="PIRNR036517"/>
    </source>
</evidence>
<sequence length="158" mass="17945">MNGITVFLILAMASASLADDCTQLDMIKVKHQWAEVYGVESNRQEFGLAVFKRFFVIHPDRSLFVNVHGDNVYSPEFQAHVARVLAGVDILISSMDQEAIFKAAQKHYADFHKSKFGEVPLVEFGTAMRDVLPKYVGLRNYDNDSWSRCYAYITSKVE</sequence>
<keyword evidence="5 6" id="KW-0408">Iron</keyword>
<keyword evidence="1 6" id="KW-0813">Transport</keyword>
<keyword evidence="2 6" id="KW-0349">Heme</keyword>
<evidence type="ECO:0000256" key="7">
    <source>
        <dbReference type="PIRSR" id="PIRSR036517-1"/>
    </source>
</evidence>
<evidence type="ECO:0000256" key="8">
    <source>
        <dbReference type="PIRSR" id="PIRSR036517-2"/>
    </source>
</evidence>
<keyword evidence="8" id="KW-1015">Disulfide bond</keyword>
<protein>
    <recommendedName>
        <fullName evidence="6">Extracellular globin</fullName>
    </recommendedName>
</protein>
<evidence type="ECO:0000256" key="10">
    <source>
        <dbReference type="SAM" id="SignalP"/>
    </source>
</evidence>
<dbReference type="InterPro" id="IPR014610">
    <property type="entry name" value="Haemoglobin_extracell"/>
</dbReference>
<evidence type="ECO:0000256" key="3">
    <source>
        <dbReference type="ARBA" id="ARBA00022621"/>
    </source>
</evidence>
<evidence type="ECO:0000256" key="5">
    <source>
        <dbReference type="ARBA" id="ARBA00023004"/>
    </source>
</evidence>
<evidence type="ECO:0000256" key="4">
    <source>
        <dbReference type="ARBA" id="ARBA00022723"/>
    </source>
</evidence>
<feature type="domain" description="Globin" evidence="11">
    <location>
        <begin position="20"/>
        <end position="158"/>
    </location>
</feature>
<dbReference type="GO" id="GO:0020037">
    <property type="term" value="F:heme binding"/>
    <property type="evidence" value="ECO:0007669"/>
    <property type="project" value="UniProtKB-UniRule"/>
</dbReference>
<dbReference type="InterPro" id="IPR044399">
    <property type="entry name" value="Mb-like_M"/>
</dbReference>
<dbReference type="PIRSF" id="PIRSF036517">
    <property type="entry name" value="Ext_hemo"/>
    <property type="match status" value="1"/>
</dbReference>
<dbReference type="Gene3D" id="1.10.490.10">
    <property type="entry name" value="Globins"/>
    <property type="match status" value="1"/>
</dbReference>
<evidence type="ECO:0000259" key="11">
    <source>
        <dbReference type="PROSITE" id="PS01033"/>
    </source>
</evidence>
<comment type="similarity">
    <text evidence="6 9">Belongs to the globin family.</text>
</comment>
<name>A0A7T8CLZ9_PLADU</name>
<dbReference type="PROSITE" id="PS01033">
    <property type="entry name" value="GLOBIN"/>
    <property type="match status" value="1"/>
</dbReference>
<evidence type="ECO:0000256" key="9">
    <source>
        <dbReference type="RuleBase" id="RU000356"/>
    </source>
</evidence>
<keyword evidence="10" id="KW-0732">Signal</keyword>
<feature type="signal peptide" evidence="10">
    <location>
        <begin position="1"/>
        <end position="18"/>
    </location>
</feature>
<dbReference type="GO" id="GO:0005576">
    <property type="term" value="C:extracellular region"/>
    <property type="evidence" value="ECO:0007669"/>
    <property type="project" value="UniProtKB-UniRule"/>
</dbReference>
<dbReference type="GO" id="GO:0005833">
    <property type="term" value="C:hemoglobin complex"/>
    <property type="evidence" value="ECO:0007669"/>
    <property type="project" value="UniProtKB-UniRule"/>
</dbReference>
<feature type="disulfide bond" evidence="8">
    <location>
        <begin position="21"/>
        <end position="149"/>
    </location>
</feature>
<dbReference type="Pfam" id="PF00042">
    <property type="entry name" value="Globin"/>
    <property type="match status" value="1"/>
</dbReference>
<dbReference type="InterPro" id="IPR009050">
    <property type="entry name" value="Globin-like_sf"/>
</dbReference>
<feature type="binding site" description="proximal binding residue" evidence="7">
    <location>
        <position position="112"/>
    </location>
    <ligand>
        <name>heme b</name>
        <dbReference type="ChEBI" id="CHEBI:60344"/>
    </ligand>
    <ligandPart>
        <name>Fe</name>
        <dbReference type="ChEBI" id="CHEBI:18248"/>
    </ligandPart>
</feature>
<dbReference type="SUPFAM" id="SSF46458">
    <property type="entry name" value="Globin-like"/>
    <property type="match status" value="1"/>
</dbReference>
<dbReference type="SMR" id="A0A7T8CLZ9"/>
<organism evidence="12">
    <name type="scientific">Platynereis dumerilii</name>
    <name type="common">Dumeril's clam worm</name>
    <dbReference type="NCBI Taxonomy" id="6359"/>
    <lineage>
        <taxon>Eukaryota</taxon>
        <taxon>Metazoa</taxon>
        <taxon>Spiralia</taxon>
        <taxon>Lophotrochozoa</taxon>
        <taxon>Annelida</taxon>
        <taxon>Polychaeta</taxon>
        <taxon>Errantia</taxon>
        <taxon>Phyllodocida</taxon>
        <taxon>Nereididae</taxon>
        <taxon>Platynereis</taxon>
    </lineage>
</organism>
<evidence type="ECO:0000256" key="2">
    <source>
        <dbReference type="ARBA" id="ARBA00022617"/>
    </source>
</evidence>
<evidence type="ECO:0000256" key="1">
    <source>
        <dbReference type="ARBA" id="ARBA00022448"/>
    </source>
</evidence>
<dbReference type="InterPro" id="IPR012292">
    <property type="entry name" value="Globin/Proto"/>
</dbReference>
<reference evidence="12" key="1">
    <citation type="journal article" date="2020" name="BMC Evol. Biol.">
        <title>Globins in the marine annelid Platynereis dumerilii shed new light on hemoglobin evolution in bilaterians.</title>
        <authorList>
            <person name="Song S."/>
            <person name="Starunov V."/>
            <person name="Bailly X."/>
            <person name="Ruta C."/>
            <person name="Kerner P."/>
            <person name="Cornelissen A.J.M."/>
            <person name="Balavoine G."/>
        </authorList>
    </citation>
    <scope>NUCLEOTIDE SEQUENCE</scope>
</reference>
<dbReference type="CDD" id="cd01040">
    <property type="entry name" value="Mb-like"/>
    <property type="match status" value="1"/>
</dbReference>
<dbReference type="GO" id="GO:0005344">
    <property type="term" value="F:oxygen carrier activity"/>
    <property type="evidence" value="ECO:0007669"/>
    <property type="project" value="UniProtKB-UniRule"/>
</dbReference>
<proteinExistence type="evidence at transcript level"/>
<accession>A0A7T8CLZ9</accession>
<feature type="chain" id="PRO_5030783095" description="Extracellular globin" evidence="10">
    <location>
        <begin position="19"/>
        <end position="158"/>
    </location>
</feature>
<dbReference type="InterPro" id="IPR000971">
    <property type="entry name" value="Globin"/>
</dbReference>
<keyword evidence="3 6" id="KW-0561">Oxygen transport</keyword>
<evidence type="ECO:0000313" key="12">
    <source>
        <dbReference type="EMBL" id="QQO51916.1"/>
    </source>
</evidence>
<dbReference type="AlphaFoldDB" id="A0A7T8CLZ9"/>
<keyword evidence="4 6" id="KW-0479">Metal-binding</keyword>